<reference evidence="2 3" key="1">
    <citation type="submission" date="2018-03" db="EMBL/GenBank/DDBJ databases">
        <title>Genomic Encyclopedia of Archaeal and Bacterial Type Strains, Phase II (KMG-II): from individual species to whole genera.</title>
        <authorList>
            <person name="Goeker M."/>
        </authorList>
    </citation>
    <scope>NUCLEOTIDE SEQUENCE [LARGE SCALE GENOMIC DNA]</scope>
    <source>
        <strain evidence="2 3">DSM 44720</strain>
    </source>
</reference>
<dbReference type="InterPro" id="IPR019039">
    <property type="entry name" value="T4-Rnl1-like_N"/>
</dbReference>
<feature type="domain" description="T4 RNA ligase 1-like N-terminal" evidence="1">
    <location>
        <begin position="54"/>
        <end position="225"/>
    </location>
</feature>
<gene>
    <name evidence="2" type="ORF">CLV43_114309</name>
</gene>
<dbReference type="Proteomes" id="UP000239494">
    <property type="component" value="Unassembled WGS sequence"/>
</dbReference>
<dbReference type="GO" id="GO:0016874">
    <property type="term" value="F:ligase activity"/>
    <property type="evidence" value="ECO:0007669"/>
    <property type="project" value="UniProtKB-KW"/>
</dbReference>
<organism evidence="2 3">
    <name type="scientific">Umezawaea tangerina</name>
    <dbReference type="NCBI Taxonomy" id="84725"/>
    <lineage>
        <taxon>Bacteria</taxon>
        <taxon>Bacillati</taxon>
        <taxon>Actinomycetota</taxon>
        <taxon>Actinomycetes</taxon>
        <taxon>Pseudonocardiales</taxon>
        <taxon>Pseudonocardiaceae</taxon>
        <taxon>Umezawaea</taxon>
    </lineage>
</organism>
<comment type="caution">
    <text evidence="2">The sequence shown here is derived from an EMBL/GenBank/DDBJ whole genome shotgun (WGS) entry which is preliminary data.</text>
</comment>
<accession>A0A2T0SPP3</accession>
<protein>
    <submittedName>
        <fullName evidence="2">RNA ligase</fullName>
    </submittedName>
</protein>
<evidence type="ECO:0000313" key="3">
    <source>
        <dbReference type="Proteomes" id="UP000239494"/>
    </source>
</evidence>
<keyword evidence="2" id="KW-0436">Ligase</keyword>
<keyword evidence="3" id="KW-1185">Reference proteome</keyword>
<evidence type="ECO:0000259" key="1">
    <source>
        <dbReference type="Pfam" id="PF09511"/>
    </source>
</evidence>
<sequence length="390" mass="43122">MTKLGDLFDQGLLGEMIREGYVRVQQHPMLPLSIFNYTVEAQYGRAWNAVTTTCRGLIVDSDTGEIVARPFGKFFNYGDPTAGDLDLRTPVIASDKADGSLGILYPVPGGWAVATRGSFTSDQARHATALFNERYAGRWVPPEGVTVLFEIVYPANRIVLDYGELDDLVLLGAIDTDTGVTANALLTADWPGPRVQVFPYASLAEALAAAPRPNSEGLVVRFLHNDQRVKIKQADYLQLHKVLTTCSARRLWEFLAVNACPAPADANRQWYATQLHLDPADAERIRTIGPDWLSTVLDGVPDEFFQWVHARLTELTGAVESLRAEITATCEQMRVQTGGDRKAFAALARPHKHFGAIFRLADGQSIDTYLWRTTCPEHELPFMTLSEDAS</sequence>
<dbReference type="Pfam" id="PF09511">
    <property type="entry name" value="RNA_lig_T4_1"/>
    <property type="match status" value="1"/>
</dbReference>
<evidence type="ECO:0000313" key="2">
    <source>
        <dbReference type="EMBL" id="PRY35391.1"/>
    </source>
</evidence>
<dbReference type="EMBL" id="PVTF01000014">
    <property type="protein sequence ID" value="PRY35391.1"/>
    <property type="molecule type" value="Genomic_DNA"/>
</dbReference>
<proteinExistence type="predicted"/>
<name>A0A2T0SPP3_9PSEU</name>
<dbReference type="AlphaFoldDB" id="A0A2T0SPP3"/>